<accession>A0ABZ2CBJ4</accession>
<proteinExistence type="predicted"/>
<keyword evidence="1" id="KW-0472">Membrane</keyword>
<feature type="transmembrane region" description="Helical" evidence="1">
    <location>
        <begin position="12"/>
        <end position="31"/>
    </location>
</feature>
<organism evidence="2 3">
    <name type="scientific">Niallia oryzisoli</name>
    <dbReference type="NCBI Taxonomy" id="1737571"/>
    <lineage>
        <taxon>Bacteria</taxon>
        <taxon>Bacillati</taxon>
        <taxon>Bacillota</taxon>
        <taxon>Bacilli</taxon>
        <taxon>Bacillales</taxon>
        <taxon>Bacillaceae</taxon>
        <taxon>Niallia</taxon>
    </lineage>
</organism>
<evidence type="ECO:0000313" key="3">
    <source>
        <dbReference type="Proteomes" id="UP001357223"/>
    </source>
</evidence>
<gene>
    <name evidence="2" type="ORF">R4Z09_18055</name>
</gene>
<dbReference type="EMBL" id="CP137640">
    <property type="protein sequence ID" value="WVX79203.1"/>
    <property type="molecule type" value="Genomic_DNA"/>
</dbReference>
<dbReference type="RefSeq" id="WP_338448137.1">
    <property type="nucleotide sequence ID" value="NZ_CP137640.1"/>
</dbReference>
<reference evidence="2 3" key="1">
    <citation type="submission" date="2023-10" db="EMBL/GenBank/DDBJ databases">
        <title>Niallia locisalis sp.nov. isolated from a salt pond sample.</title>
        <authorList>
            <person name="Li X.-J."/>
            <person name="Dong L."/>
        </authorList>
    </citation>
    <scope>NUCLEOTIDE SEQUENCE [LARGE SCALE GENOMIC DNA]</scope>
    <source>
        <strain evidence="2 3">DSM 29761</strain>
    </source>
</reference>
<protein>
    <submittedName>
        <fullName evidence="2">Uncharacterized protein</fullName>
    </submittedName>
</protein>
<dbReference type="PROSITE" id="PS51257">
    <property type="entry name" value="PROKAR_LIPOPROTEIN"/>
    <property type="match status" value="1"/>
</dbReference>
<keyword evidence="1" id="KW-0812">Transmembrane</keyword>
<keyword evidence="3" id="KW-1185">Reference proteome</keyword>
<dbReference type="Proteomes" id="UP001357223">
    <property type="component" value="Chromosome"/>
</dbReference>
<keyword evidence="1" id="KW-1133">Transmembrane helix</keyword>
<evidence type="ECO:0000256" key="1">
    <source>
        <dbReference type="SAM" id="Phobius"/>
    </source>
</evidence>
<sequence length="116" mass="13335">MFKRMDNQDIQIFFLILFSIGCFVLTAIKIIVDVLGFQEAGRIIEMILSGFNGVVIIALLRSWRSLNQTIKKEEDTYPENNENTDVITPSKKRIKLNISLTLFLTINILSLWLNLS</sequence>
<name>A0ABZ2CBJ4_9BACI</name>
<feature type="transmembrane region" description="Helical" evidence="1">
    <location>
        <begin position="43"/>
        <end position="63"/>
    </location>
</feature>
<feature type="transmembrane region" description="Helical" evidence="1">
    <location>
        <begin position="96"/>
        <end position="115"/>
    </location>
</feature>
<evidence type="ECO:0000313" key="2">
    <source>
        <dbReference type="EMBL" id="WVX79203.1"/>
    </source>
</evidence>